<feature type="region of interest" description="Disordered" evidence="1">
    <location>
        <begin position="42"/>
        <end position="63"/>
    </location>
</feature>
<accession>A0A9P7UML8</accession>
<organism evidence="2 3">
    <name type="scientific">Marasmius oreades</name>
    <name type="common">fairy-ring Marasmius</name>
    <dbReference type="NCBI Taxonomy" id="181124"/>
    <lineage>
        <taxon>Eukaryota</taxon>
        <taxon>Fungi</taxon>
        <taxon>Dikarya</taxon>
        <taxon>Basidiomycota</taxon>
        <taxon>Agaricomycotina</taxon>
        <taxon>Agaricomycetes</taxon>
        <taxon>Agaricomycetidae</taxon>
        <taxon>Agaricales</taxon>
        <taxon>Marasmiineae</taxon>
        <taxon>Marasmiaceae</taxon>
        <taxon>Marasmius</taxon>
    </lineage>
</organism>
<dbReference type="Proteomes" id="UP001049176">
    <property type="component" value="Chromosome 9"/>
</dbReference>
<dbReference type="EMBL" id="CM032189">
    <property type="protein sequence ID" value="KAG7087827.1"/>
    <property type="molecule type" value="Genomic_DNA"/>
</dbReference>
<dbReference type="KEGG" id="more:E1B28_013766"/>
<name>A0A9P7UML8_9AGAR</name>
<dbReference type="RefSeq" id="XP_043004298.1">
    <property type="nucleotide sequence ID" value="XM_043158943.1"/>
</dbReference>
<dbReference type="AlphaFoldDB" id="A0A9P7UML8"/>
<comment type="caution">
    <text evidence="2">The sequence shown here is derived from an EMBL/GenBank/DDBJ whole genome shotgun (WGS) entry which is preliminary data.</text>
</comment>
<sequence>MPWDTSGSLIPINDGCGKLPSKQQQNCSTWLGHDSRSLALTRKTTVRPERKSCQTSSSSRSRQVRGFSFTVSLKATSFLS</sequence>
<dbReference type="GeneID" id="66082841"/>
<protein>
    <submittedName>
        <fullName evidence="2">Uncharacterized protein</fullName>
    </submittedName>
</protein>
<gene>
    <name evidence="2" type="ORF">E1B28_013766</name>
</gene>
<keyword evidence="3" id="KW-1185">Reference proteome</keyword>
<reference evidence="2" key="1">
    <citation type="journal article" date="2021" name="Genome Biol. Evol.">
        <title>The assembled and annotated genome of the fairy-ring fungus Marasmius oreades.</title>
        <authorList>
            <person name="Hiltunen M."/>
            <person name="Ament-Velasquez S.L."/>
            <person name="Johannesson H."/>
        </authorList>
    </citation>
    <scope>NUCLEOTIDE SEQUENCE</scope>
    <source>
        <strain evidence="2">03SP1</strain>
    </source>
</reference>
<evidence type="ECO:0000313" key="2">
    <source>
        <dbReference type="EMBL" id="KAG7087827.1"/>
    </source>
</evidence>
<evidence type="ECO:0000313" key="3">
    <source>
        <dbReference type="Proteomes" id="UP001049176"/>
    </source>
</evidence>
<evidence type="ECO:0000256" key="1">
    <source>
        <dbReference type="SAM" id="MobiDB-lite"/>
    </source>
</evidence>
<proteinExistence type="predicted"/>